<sequence length="375" mass="40668">MVSAHAPARHPRQAIAELRDLFGEDPCALVVVFASPDADLDAVAAAGIELFPGTPVVGCTTAGEIASSGYAEHEIVVVGFRASHFRAKAAIISDLAALDPEVAAAQAVRLRAELGAEEPGWRWEFAFLLIDGLSRREDQLVSALRLGLGTIPLFGGSAGDGLDFRQTFVLADGVFRSDAAVLVLLRTRCRIEVFKFDNLEPVPIKMIVTDAEPERRIVRELNAAPAAQEYARLIGRDPDNLSPFTFASHPVVVRIGGQHHVRAIQKVEPNGDLVFFSAIDEGLVLTLAEPTPIARHLEQALGELDRRGRPEAILACDCILRRLAVEQVQGIREVSRILSDHHVIGFSTYGEQFNSVHVNQTMTGVAIYPAEEDPT</sequence>
<dbReference type="SMART" id="SM01204">
    <property type="entry name" value="FIST_C"/>
    <property type="match status" value="1"/>
</dbReference>
<protein>
    <recommendedName>
        <fullName evidence="5">GfdT protein</fullName>
    </recommendedName>
</protein>
<dbReference type="PANTHER" id="PTHR40252">
    <property type="entry name" value="BLR0328 PROTEIN"/>
    <property type="match status" value="1"/>
</dbReference>
<evidence type="ECO:0000259" key="2">
    <source>
        <dbReference type="SMART" id="SM01204"/>
    </source>
</evidence>
<organism evidence="3 4">
    <name type="scientific">Amaricoccus macauensis</name>
    <dbReference type="NCBI Taxonomy" id="57001"/>
    <lineage>
        <taxon>Bacteria</taxon>
        <taxon>Pseudomonadati</taxon>
        <taxon>Pseudomonadota</taxon>
        <taxon>Alphaproteobacteria</taxon>
        <taxon>Rhodobacterales</taxon>
        <taxon>Paracoccaceae</taxon>
        <taxon>Amaricoccus</taxon>
    </lineage>
</organism>
<feature type="domain" description="FIST C-domain" evidence="2">
    <location>
        <begin position="226"/>
        <end position="355"/>
    </location>
</feature>
<dbReference type="SMART" id="SM00897">
    <property type="entry name" value="FIST"/>
    <property type="match status" value="1"/>
</dbReference>
<evidence type="ECO:0000313" key="3">
    <source>
        <dbReference type="EMBL" id="MBB5220616.1"/>
    </source>
</evidence>
<dbReference type="EMBL" id="JACHFM010000001">
    <property type="protein sequence ID" value="MBB5220616.1"/>
    <property type="molecule type" value="Genomic_DNA"/>
</dbReference>
<gene>
    <name evidence="3" type="ORF">HNP73_000537</name>
</gene>
<evidence type="ECO:0000259" key="1">
    <source>
        <dbReference type="SMART" id="SM00897"/>
    </source>
</evidence>
<name>A0A840SL53_9RHOB</name>
<accession>A0A840SL53</accession>
<evidence type="ECO:0008006" key="5">
    <source>
        <dbReference type="Google" id="ProtNLM"/>
    </source>
</evidence>
<dbReference type="Proteomes" id="UP000549457">
    <property type="component" value="Unassembled WGS sequence"/>
</dbReference>
<dbReference type="Pfam" id="PF08495">
    <property type="entry name" value="FIST"/>
    <property type="match status" value="1"/>
</dbReference>
<evidence type="ECO:0000313" key="4">
    <source>
        <dbReference type="Proteomes" id="UP000549457"/>
    </source>
</evidence>
<dbReference type="PANTHER" id="PTHR40252:SF2">
    <property type="entry name" value="BLR0328 PROTEIN"/>
    <property type="match status" value="1"/>
</dbReference>
<feature type="domain" description="FIST" evidence="1">
    <location>
        <begin position="25"/>
        <end position="225"/>
    </location>
</feature>
<dbReference type="InterPro" id="IPR019494">
    <property type="entry name" value="FIST_C"/>
</dbReference>
<keyword evidence="4" id="KW-1185">Reference proteome</keyword>
<dbReference type="RefSeq" id="WP_246399479.1">
    <property type="nucleotide sequence ID" value="NZ_JACHFM010000001.1"/>
</dbReference>
<dbReference type="Pfam" id="PF10442">
    <property type="entry name" value="FIST_C"/>
    <property type="match status" value="1"/>
</dbReference>
<dbReference type="InterPro" id="IPR013702">
    <property type="entry name" value="FIST_domain_N"/>
</dbReference>
<comment type="caution">
    <text evidence="3">The sequence shown here is derived from an EMBL/GenBank/DDBJ whole genome shotgun (WGS) entry which is preliminary data.</text>
</comment>
<proteinExistence type="predicted"/>
<dbReference type="AlphaFoldDB" id="A0A840SL53"/>
<reference evidence="3 4" key="1">
    <citation type="submission" date="2020-08" db="EMBL/GenBank/DDBJ databases">
        <title>Genomic Encyclopedia of Type Strains, Phase IV (KMG-IV): sequencing the most valuable type-strain genomes for metagenomic binning, comparative biology and taxonomic classification.</title>
        <authorList>
            <person name="Goeker M."/>
        </authorList>
    </citation>
    <scope>NUCLEOTIDE SEQUENCE [LARGE SCALE GENOMIC DNA]</scope>
    <source>
        <strain evidence="3 4">DSM 101730</strain>
    </source>
</reference>